<comment type="caution">
    <text evidence="2">The sequence shown here is derived from an EMBL/GenBank/DDBJ whole genome shotgun (WGS) entry which is preliminary data.</text>
</comment>
<sequence>MENKNISDLTELIKQIEANEILLPDFQREFVWKDVEQQKQLVASVLARMPIGSILLLQSSNPKEFSSKALGRKQIINTSELGGNVEYLLDGQQRMTVLTNVFSNAIFQGLTSVNDLVAPMALKRRFFIKLPKWKSAENSEEDIFGFHDLNFPTNNIDNPTYLSGEIMPILEVIEFNKNDGKVFNPFTSEEKATPNDLAKFCISKKDSYLIPLYLITSNDQKTNRKISRIATKIKDDYVSDMKDYYDRLSKDEQEKFIKKYTDEPDEDRKIEDIFAGNFNAWWTSFNEYLKDCIKMTALSQLVVSEAQRGRAIDIYENLNRGGVSLNTFDLMTAKVAVVSSEGLYQRLIKYILEPTEIDKNVVPERMEAEVAKLTNYNASLRLGCYNENNNTIAPKYLNAFLDVISLRCYNPDFIPREYKLDYIKQDKILDLNPENINQNVEIVCKGIDRASFFLQTRCGIRKLSEVNNLFILVLLACIFLKDKWFHDKKVHNLLEAWYWCVIFSGEFDKDQNRNFIKNIQLLTKSLVDSQDIEWLKNMKSMILNAPNYSDKELLLYEKVDDERYPKKNLADYICQFLLSEPCPSMFDSEEVMSVFSEKTKSDNTSLEAHHIIPLGSVKKIGQVSGALRRDVRSIYNSPLNFIYITKKDNNSISDKSVNDYIQEITSEARSRLMLTKFQNDEYNDDDVKDFLSERFDRLQGLIRNRVGELLANSGYSSYCSN</sequence>
<proteinExistence type="predicted"/>
<dbReference type="GeneID" id="93480444"/>
<accession>C9KJP2</accession>
<evidence type="ECO:0000259" key="1">
    <source>
        <dbReference type="Pfam" id="PF03235"/>
    </source>
</evidence>
<dbReference type="EMBL" id="ABWK02000001">
    <property type="protein sequence ID" value="EEX70108.1"/>
    <property type="molecule type" value="Genomic_DNA"/>
</dbReference>
<feature type="domain" description="GmrSD restriction endonucleases N-terminal" evidence="1">
    <location>
        <begin position="10"/>
        <end position="335"/>
    </location>
</feature>
<gene>
    <name evidence="2" type="ORF">MITSMUL_03245</name>
</gene>
<organism evidence="2 3">
    <name type="scientific">Mitsuokella multacida DSM 20544</name>
    <dbReference type="NCBI Taxonomy" id="500635"/>
    <lineage>
        <taxon>Bacteria</taxon>
        <taxon>Bacillati</taxon>
        <taxon>Bacillota</taxon>
        <taxon>Negativicutes</taxon>
        <taxon>Selenomonadales</taxon>
        <taxon>Selenomonadaceae</taxon>
        <taxon>Mitsuokella</taxon>
    </lineage>
</organism>
<dbReference type="Pfam" id="PF03235">
    <property type="entry name" value="GmrSD_N"/>
    <property type="match status" value="1"/>
</dbReference>
<reference evidence="2" key="1">
    <citation type="submission" date="2009-09" db="EMBL/GenBank/DDBJ databases">
        <authorList>
            <person name="Weinstock G."/>
            <person name="Sodergren E."/>
            <person name="Clifton S."/>
            <person name="Fulton L."/>
            <person name="Fulton B."/>
            <person name="Courtney L."/>
            <person name="Fronick C."/>
            <person name="Harrison M."/>
            <person name="Strong C."/>
            <person name="Farmer C."/>
            <person name="Delahaunty K."/>
            <person name="Markovic C."/>
            <person name="Hall O."/>
            <person name="Minx P."/>
            <person name="Tomlinson C."/>
            <person name="Mitreva M."/>
            <person name="Nelson J."/>
            <person name="Hou S."/>
            <person name="Wollam A."/>
            <person name="Pepin K.H."/>
            <person name="Johnson M."/>
            <person name="Bhonagiri V."/>
            <person name="Nash W.E."/>
            <person name="Warren W."/>
            <person name="Chinwalla A."/>
            <person name="Mardis E.R."/>
            <person name="Wilson R.K."/>
        </authorList>
    </citation>
    <scope>NUCLEOTIDE SEQUENCE [LARGE SCALE GENOMIC DNA]</scope>
    <source>
        <strain evidence="2">DSM 20544</strain>
    </source>
</reference>
<dbReference type="PANTHER" id="PTHR37292">
    <property type="entry name" value="VNG6097C"/>
    <property type="match status" value="1"/>
</dbReference>
<dbReference type="Proteomes" id="UP000003671">
    <property type="component" value="Unassembled WGS sequence"/>
</dbReference>
<dbReference type="eggNOG" id="COG3472">
    <property type="taxonomic scope" value="Bacteria"/>
</dbReference>
<evidence type="ECO:0000313" key="2">
    <source>
        <dbReference type="EMBL" id="EEX70108.1"/>
    </source>
</evidence>
<protein>
    <recommendedName>
        <fullName evidence="1">GmrSD restriction endonucleases N-terminal domain-containing protein</fullName>
    </recommendedName>
</protein>
<dbReference type="PATRIC" id="fig|500635.8.peg.158"/>
<dbReference type="InterPro" id="IPR004919">
    <property type="entry name" value="GmrSD_N"/>
</dbReference>
<dbReference type="STRING" id="500635.MITSMUL_03245"/>
<evidence type="ECO:0000313" key="3">
    <source>
        <dbReference type="Proteomes" id="UP000003671"/>
    </source>
</evidence>
<dbReference type="eggNOG" id="COG1479">
    <property type="taxonomic scope" value="Bacteria"/>
</dbReference>
<dbReference type="AlphaFoldDB" id="C9KJP2"/>
<dbReference type="PANTHER" id="PTHR37292:SF2">
    <property type="entry name" value="DUF262 DOMAIN-CONTAINING PROTEIN"/>
    <property type="match status" value="1"/>
</dbReference>
<dbReference type="HOGENOM" id="CLU_021842_0_0_9"/>
<dbReference type="RefSeq" id="WP_005839175.1">
    <property type="nucleotide sequence ID" value="NZ_GG697141.2"/>
</dbReference>
<keyword evidence="3" id="KW-1185">Reference proteome</keyword>
<name>C9KJP2_9FIRM</name>